<comment type="caution">
    <text evidence="1">The sequence shown here is derived from an EMBL/GenBank/DDBJ whole genome shotgun (WGS) entry which is preliminary data.</text>
</comment>
<evidence type="ECO:0000313" key="2">
    <source>
        <dbReference type="Proteomes" id="UP001060085"/>
    </source>
</evidence>
<keyword evidence="2" id="KW-1185">Reference proteome</keyword>
<gene>
    <name evidence="1" type="ORF">M9H77_25902</name>
</gene>
<accession>A0ACC0A913</accession>
<evidence type="ECO:0000313" key="1">
    <source>
        <dbReference type="EMBL" id="KAI5657109.1"/>
    </source>
</evidence>
<proteinExistence type="predicted"/>
<name>A0ACC0A913_CATRO</name>
<protein>
    <submittedName>
        <fullName evidence="1">Uncharacterized protein</fullName>
    </submittedName>
</protein>
<organism evidence="1 2">
    <name type="scientific">Catharanthus roseus</name>
    <name type="common">Madagascar periwinkle</name>
    <name type="synonym">Vinca rosea</name>
    <dbReference type="NCBI Taxonomy" id="4058"/>
    <lineage>
        <taxon>Eukaryota</taxon>
        <taxon>Viridiplantae</taxon>
        <taxon>Streptophyta</taxon>
        <taxon>Embryophyta</taxon>
        <taxon>Tracheophyta</taxon>
        <taxon>Spermatophyta</taxon>
        <taxon>Magnoliopsida</taxon>
        <taxon>eudicotyledons</taxon>
        <taxon>Gunneridae</taxon>
        <taxon>Pentapetalae</taxon>
        <taxon>asterids</taxon>
        <taxon>lamiids</taxon>
        <taxon>Gentianales</taxon>
        <taxon>Apocynaceae</taxon>
        <taxon>Rauvolfioideae</taxon>
        <taxon>Vinceae</taxon>
        <taxon>Catharanthinae</taxon>
        <taxon>Catharanthus</taxon>
    </lineage>
</organism>
<reference evidence="2" key="1">
    <citation type="journal article" date="2023" name="Nat. Plants">
        <title>Single-cell RNA sequencing provides a high-resolution roadmap for understanding the multicellular compartmentation of specialized metabolism.</title>
        <authorList>
            <person name="Sun S."/>
            <person name="Shen X."/>
            <person name="Li Y."/>
            <person name="Li Y."/>
            <person name="Wang S."/>
            <person name="Li R."/>
            <person name="Zhang H."/>
            <person name="Shen G."/>
            <person name="Guo B."/>
            <person name="Wei J."/>
            <person name="Xu J."/>
            <person name="St-Pierre B."/>
            <person name="Chen S."/>
            <person name="Sun C."/>
        </authorList>
    </citation>
    <scope>NUCLEOTIDE SEQUENCE [LARGE SCALE GENOMIC DNA]</scope>
</reference>
<dbReference type="EMBL" id="CM044706">
    <property type="protein sequence ID" value="KAI5657109.1"/>
    <property type="molecule type" value="Genomic_DNA"/>
</dbReference>
<dbReference type="Proteomes" id="UP001060085">
    <property type="component" value="Linkage Group LG06"/>
</dbReference>
<sequence>MCTLYDRIMSNSFGILRAGAICCQTISDFFNLLFPPATPKGLGALADTSSEGRLSGIYRDLPPVVDRLLLTNFTALFARSTSPPPFLVRPEEDTARCIRRHALKCYSNPGHIEVNFLLLITKNHLIPTGPATHQGTLELDADVCDRYNCGHNRSQKKMIHLVRLRMNMWRRNRRPKCIKPMTHPMGKCSRYIRRTVRTHKPPR</sequence>